<dbReference type="EMBL" id="FNEN01000003">
    <property type="protein sequence ID" value="SDI60239.1"/>
    <property type="molecule type" value="Genomic_DNA"/>
</dbReference>
<gene>
    <name evidence="1" type="ORF">SAMN04488123_103325</name>
</gene>
<dbReference type="RefSeq" id="WP_090396984.1">
    <property type="nucleotide sequence ID" value="NZ_FNEN01000003.1"/>
</dbReference>
<evidence type="ECO:0000313" key="1">
    <source>
        <dbReference type="EMBL" id="SDI60239.1"/>
    </source>
</evidence>
<sequence>MRNLLIQHDLVPLVINSNERARYISFLAEQDTPGLTRFIQATLEEERGRLQRFQNADEQQAGSDDSVFRKS</sequence>
<name>A0A1G8LX27_9BACI</name>
<dbReference type="Proteomes" id="UP000198853">
    <property type="component" value="Unassembled WGS sequence"/>
</dbReference>
<reference evidence="1 2" key="1">
    <citation type="submission" date="2016-10" db="EMBL/GenBank/DDBJ databases">
        <authorList>
            <person name="de Groot N.N."/>
        </authorList>
    </citation>
    <scope>NUCLEOTIDE SEQUENCE [LARGE SCALE GENOMIC DNA]</scope>
    <source>
        <strain evidence="1 2">DSM 21771</strain>
    </source>
</reference>
<protein>
    <submittedName>
        <fullName evidence="1">Uncharacterized protein</fullName>
    </submittedName>
</protein>
<dbReference type="AlphaFoldDB" id="A0A1G8LX27"/>
<accession>A0A1G8LX27</accession>
<proteinExistence type="predicted"/>
<evidence type="ECO:0000313" key="2">
    <source>
        <dbReference type="Proteomes" id="UP000198853"/>
    </source>
</evidence>
<organism evidence="1 2">
    <name type="scientific">Natribacillus halophilus</name>
    <dbReference type="NCBI Taxonomy" id="549003"/>
    <lineage>
        <taxon>Bacteria</taxon>
        <taxon>Bacillati</taxon>
        <taxon>Bacillota</taxon>
        <taxon>Bacilli</taxon>
        <taxon>Bacillales</taxon>
        <taxon>Bacillaceae</taxon>
        <taxon>Natribacillus</taxon>
    </lineage>
</organism>
<keyword evidence="2" id="KW-1185">Reference proteome</keyword>